<gene>
    <name evidence="1" type="ORF">SCLCIDRAFT_562723</name>
</gene>
<evidence type="ECO:0000313" key="1">
    <source>
        <dbReference type="EMBL" id="KIM65110.1"/>
    </source>
</evidence>
<dbReference type="HOGENOM" id="CLU_2400964_0_0_1"/>
<dbReference type="InParanoid" id="A0A0C3DX51"/>
<accession>A0A0C3DX51</accession>
<protein>
    <submittedName>
        <fullName evidence="1">Uncharacterized protein</fullName>
    </submittedName>
</protein>
<sequence length="93" mass="10731">MLPLTRPMYFATRKHSHVTREKRWRISFSVLRDRCCCMIGERRNSTYINSSRAPVNYDQDGYDAPPLSSLHSQKSFLLQSGILSEAAPVEKKV</sequence>
<reference evidence="2" key="2">
    <citation type="submission" date="2015-01" db="EMBL/GenBank/DDBJ databases">
        <title>Evolutionary Origins and Diversification of the Mycorrhizal Mutualists.</title>
        <authorList>
            <consortium name="DOE Joint Genome Institute"/>
            <consortium name="Mycorrhizal Genomics Consortium"/>
            <person name="Kohler A."/>
            <person name="Kuo A."/>
            <person name="Nagy L.G."/>
            <person name="Floudas D."/>
            <person name="Copeland A."/>
            <person name="Barry K.W."/>
            <person name="Cichocki N."/>
            <person name="Veneault-Fourrey C."/>
            <person name="LaButti K."/>
            <person name="Lindquist E.A."/>
            <person name="Lipzen A."/>
            <person name="Lundell T."/>
            <person name="Morin E."/>
            <person name="Murat C."/>
            <person name="Riley R."/>
            <person name="Ohm R."/>
            <person name="Sun H."/>
            <person name="Tunlid A."/>
            <person name="Henrissat B."/>
            <person name="Grigoriev I.V."/>
            <person name="Hibbett D.S."/>
            <person name="Martin F."/>
        </authorList>
    </citation>
    <scope>NUCLEOTIDE SEQUENCE [LARGE SCALE GENOMIC DNA]</scope>
    <source>
        <strain evidence="2">Foug A</strain>
    </source>
</reference>
<name>A0A0C3DX51_9AGAM</name>
<proteinExistence type="predicted"/>
<evidence type="ECO:0000313" key="2">
    <source>
        <dbReference type="Proteomes" id="UP000053989"/>
    </source>
</evidence>
<dbReference type="EMBL" id="KN822024">
    <property type="protein sequence ID" value="KIM65110.1"/>
    <property type="molecule type" value="Genomic_DNA"/>
</dbReference>
<dbReference type="Proteomes" id="UP000053989">
    <property type="component" value="Unassembled WGS sequence"/>
</dbReference>
<organism evidence="1 2">
    <name type="scientific">Scleroderma citrinum Foug A</name>
    <dbReference type="NCBI Taxonomy" id="1036808"/>
    <lineage>
        <taxon>Eukaryota</taxon>
        <taxon>Fungi</taxon>
        <taxon>Dikarya</taxon>
        <taxon>Basidiomycota</taxon>
        <taxon>Agaricomycotina</taxon>
        <taxon>Agaricomycetes</taxon>
        <taxon>Agaricomycetidae</taxon>
        <taxon>Boletales</taxon>
        <taxon>Sclerodermatineae</taxon>
        <taxon>Sclerodermataceae</taxon>
        <taxon>Scleroderma</taxon>
    </lineage>
</organism>
<keyword evidence="2" id="KW-1185">Reference proteome</keyword>
<dbReference type="AlphaFoldDB" id="A0A0C3DX51"/>
<reference evidence="1 2" key="1">
    <citation type="submission" date="2014-04" db="EMBL/GenBank/DDBJ databases">
        <authorList>
            <consortium name="DOE Joint Genome Institute"/>
            <person name="Kuo A."/>
            <person name="Kohler A."/>
            <person name="Nagy L.G."/>
            <person name="Floudas D."/>
            <person name="Copeland A."/>
            <person name="Barry K.W."/>
            <person name="Cichocki N."/>
            <person name="Veneault-Fourrey C."/>
            <person name="LaButti K."/>
            <person name="Lindquist E.A."/>
            <person name="Lipzen A."/>
            <person name="Lundell T."/>
            <person name="Morin E."/>
            <person name="Murat C."/>
            <person name="Sun H."/>
            <person name="Tunlid A."/>
            <person name="Henrissat B."/>
            <person name="Grigoriev I.V."/>
            <person name="Hibbett D.S."/>
            <person name="Martin F."/>
            <person name="Nordberg H.P."/>
            <person name="Cantor M.N."/>
            <person name="Hua S.X."/>
        </authorList>
    </citation>
    <scope>NUCLEOTIDE SEQUENCE [LARGE SCALE GENOMIC DNA]</scope>
    <source>
        <strain evidence="1 2">Foug A</strain>
    </source>
</reference>